<gene>
    <name evidence="1" type="ORF">GYY_09355</name>
</gene>
<sequence length="42" mass="4402">MLGWLAADTIFGARIHIAQSSVGKVFASCAILPPIDSSLSTR</sequence>
<evidence type="ECO:0000313" key="1">
    <source>
        <dbReference type="EMBL" id="AEK20717.1"/>
    </source>
</evidence>
<evidence type="ECO:0000313" key="2">
    <source>
        <dbReference type="Proteomes" id="UP000008889"/>
    </source>
</evidence>
<dbReference type="KEGG" id="mmd:GYY_09355"/>
<dbReference type="Proteomes" id="UP000008889">
    <property type="component" value="Chromosome"/>
</dbReference>
<protein>
    <submittedName>
        <fullName evidence="1">Uncharacterized protein</fullName>
    </submittedName>
</protein>
<dbReference type="AlphaFoldDB" id="G0H457"/>
<name>G0H457_METMI</name>
<dbReference type="HOGENOM" id="CLU_3245342_0_0_2"/>
<reference evidence="1 2" key="1">
    <citation type="journal article" date="2011" name="J. Bacteriol.">
        <title>Complete Genome Sequence of a Nonculturable Methanococcus maripaludis Strain Extracted in a Metagenomic Survey of Petroleum Reservoir Fluids.</title>
        <authorList>
            <person name="Wang X."/>
            <person name="Greenfield P."/>
            <person name="Li D."/>
            <person name="Hendry P."/>
            <person name="Volk H."/>
            <person name="Sutherland T.D."/>
        </authorList>
    </citation>
    <scope>NUCLEOTIDE SEQUENCE [LARGE SCALE GENOMIC DNA]</scope>
    <source>
        <strain evidence="1 2">X1</strain>
    </source>
</reference>
<dbReference type="EMBL" id="CP002913">
    <property type="protein sequence ID" value="AEK20717.1"/>
    <property type="molecule type" value="Genomic_DNA"/>
</dbReference>
<accession>G0H457</accession>
<proteinExistence type="predicted"/>
<organism evidence="2">
    <name type="scientific">Methanococcus maripaludis X1</name>
    <dbReference type="NCBI Taxonomy" id="1053692"/>
    <lineage>
        <taxon>Archaea</taxon>
        <taxon>Methanobacteriati</taxon>
        <taxon>Methanobacteriota</taxon>
        <taxon>Methanomada group</taxon>
        <taxon>Methanococci</taxon>
        <taxon>Methanococcales</taxon>
        <taxon>Methanococcaceae</taxon>
        <taxon>Methanococcus</taxon>
    </lineage>
</organism>